<reference evidence="1" key="1">
    <citation type="journal article" date="2015" name="Nature">
        <title>Complex archaea that bridge the gap between prokaryotes and eukaryotes.</title>
        <authorList>
            <person name="Spang A."/>
            <person name="Saw J.H."/>
            <person name="Jorgensen S.L."/>
            <person name="Zaremba-Niedzwiedzka K."/>
            <person name="Martijn J."/>
            <person name="Lind A.E."/>
            <person name="van Eijk R."/>
            <person name="Schleper C."/>
            <person name="Guy L."/>
            <person name="Ettema T.J."/>
        </authorList>
    </citation>
    <scope>NUCLEOTIDE SEQUENCE</scope>
</reference>
<comment type="caution">
    <text evidence="1">The sequence shown here is derived from an EMBL/GenBank/DDBJ whole genome shotgun (WGS) entry which is preliminary data.</text>
</comment>
<accession>A0A0F9DS59</accession>
<gene>
    <name evidence="1" type="ORF">LCGC14_2454830</name>
</gene>
<proteinExistence type="predicted"/>
<sequence>MNKNNNINDLNGKDKSCENILYQLVFEYFGETNQNELKRGNSLLNIDYYYKNLVERGFIKLHRNEGKKIVTATESGMIYIQKYMNTDFQDLAPKISEFIHFLNFISNLCEKNHLVLWLIQGIHIKSALTNLMKFQTDLIKLRDKINNLHRDILGSITDSDEKKCLMEIVAPYIVLPNTKKHFRGKSKRI</sequence>
<dbReference type="EMBL" id="LAZR01038074">
    <property type="protein sequence ID" value="KKL20501.1"/>
    <property type="molecule type" value="Genomic_DNA"/>
</dbReference>
<name>A0A0F9DS59_9ZZZZ</name>
<evidence type="ECO:0000313" key="1">
    <source>
        <dbReference type="EMBL" id="KKL20501.1"/>
    </source>
</evidence>
<dbReference type="AlphaFoldDB" id="A0A0F9DS59"/>
<organism evidence="1">
    <name type="scientific">marine sediment metagenome</name>
    <dbReference type="NCBI Taxonomy" id="412755"/>
    <lineage>
        <taxon>unclassified sequences</taxon>
        <taxon>metagenomes</taxon>
        <taxon>ecological metagenomes</taxon>
    </lineage>
</organism>
<protein>
    <submittedName>
        <fullName evidence="1">Uncharacterized protein</fullName>
    </submittedName>
</protein>